<organism evidence="2 3">
    <name type="scientific">Bacillus phage BCD7</name>
    <dbReference type="NCBI Taxonomy" id="1136534"/>
    <lineage>
        <taxon>Viruses</taxon>
        <taxon>Duplodnaviria</taxon>
        <taxon>Heunggongvirae</taxon>
        <taxon>Uroviricota</taxon>
        <taxon>Caudoviricetes</taxon>
        <taxon>Becedseptimavirus</taxon>
        <taxon>Becedseptimavirus BCD7</taxon>
    </lineage>
</organism>
<dbReference type="GeneID" id="14011542"/>
<dbReference type="Proteomes" id="UP000006298">
    <property type="component" value="Segment"/>
</dbReference>
<name>J9PV88_9CAUD</name>
<feature type="compositionally biased region" description="Basic residues" evidence="1">
    <location>
        <begin position="53"/>
        <end position="62"/>
    </location>
</feature>
<keyword evidence="3" id="KW-1185">Reference proteome</keyword>
<accession>J9PV88</accession>
<proteinExistence type="predicted"/>
<feature type="compositionally biased region" description="Polar residues" evidence="1">
    <location>
        <begin position="35"/>
        <end position="52"/>
    </location>
</feature>
<evidence type="ECO:0000313" key="2">
    <source>
        <dbReference type="EMBL" id="AEZ50470.1"/>
    </source>
</evidence>
<gene>
    <name evidence="2" type="ORF">BCD7_0023</name>
</gene>
<dbReference type="KEGG" id="vg:14011542"/>
<dbReference type="EMBL" id="JN712910">
    <property type="protein sequence ID" value="AEZ50470.1"/>
    <property type="molecule type" value="Genomic_DNA"/>
</dbReference>
<evidence type="ECO:0000313" key="3">
    <source>
        <dbReference type="Proteomes" id="UP000006298"/>
    </source>
</evidence>
<reference evidence="2 3" key="1">
    <citation type="submission" date="2011-09" db="EMBL/GenBank/DDBJ databases">
        <title>Complete Genome Sequence of Bacillus cereus Bacteriophage BCD7.</title>
        <authorList>
            <person name="Lee J.-H."/>
            <person name="Shin H."/>
            <person name="Son B."/>
            <person name="Ryu S."/>
        </authorList>
    </citation>
    <scope>NUCLEOTIDE SEQUENCE [LARGE SCALE GENOMIC DNA]</scope>
</reference>
<evidence type="ECO:0000256" key="1">
    <source>
        <dbReference type="SAM" id="MobiDB-lite"/>
    </source>
</evidence>
<sequence length="72" mass="7832">MLFLNVYATPKSGGGSTRTQTPSGGGLPRTAPRNLGQQSMNLGRLPRNTTKTSKGKLPRKQRRNDGDQMSLF</sequence>
<dbReference type="RefSeq" id="YP_007005874.1">
    <property type="nucleotide sequence ID" value="NC_019515.1"/>
</dbReference>
<protein>
    <submittedName>
        <fullName evidence="2">Uncharacterized protein</fullName>
    </submittedName>
</protein>
<feature type="region of interest" description="Disordered" evidence="1">
    <location>
        <begin position="1"/>
        <end position="72"/>
    </location>
</feature>